<keyword evidence="3" id="KW-1185">Reference proteome</keyword>
<gene>
    <name evidence="2" type="ORF">MONBRDRAFT_13193</name>
</gene>
<proteinExistence type="predicted"/>
<organism evidence="2 3">
    <name type="scientific">Monosiga brevicollis</name>
    <name type="common">Choanoflagellate</name>
    <dbReference type="NCBI Taxonomy" id="81824"/>
    <lineage>
        <taxon>Eukaryota</taxon>
        <taxon>Choanoflagellata</taxon>
        <taxon>Craspedida</taxon>
        <taxon>Salpingoecidae</taxon>
        <taxon>Monosiga</taxon>
    </lineage>
</organism>
<dbReference type="KEGG" id="mbr:MONBRDRAFT_13193"/>
<evidence type="ECO:0000256" key="1">
    <source>
        <dbReference type="SAM" id="MobiDB-lite"/>
    </source>
</evidence>
<dbReference type="InParanoid" id="A9VEJ3"/>
<evidence type="ECO:0000313" key="2">
    <source>
        <dbReference type="EMBL" id="EDQ84048.1"/>
    </source>
</evidence>
<evidence type="ECO:0000313" key="3">
    <source>
        <dbReference type="Proteomes" id="UP000001357"/>
    </source>
</evidence>
<protein>
    <submittedName>
        <fullName evidence="2">Uncharacterized protein</fullName>
    </submittedName>
</protein>
<dbReference type="EMBL" id="CH991678">
    <property type="protein sequence ID" value="EDQ84048.1"/>
    <property type="molecule type" value="Genomic_DNA"/>
</dbReference>
<sequence length="433" mass="48753">MDEILTKELLFNSGLEKRVYAVLPLLLDSNQPGPPQSWVGRDLKDIDGHDFYTMLLEHILETPELVEEFTMPDAPGKFSIEPVWRWICSLREFNRLALTYAHLSTGLPVRAMVYTSLFYRDSSASPRNVFFSGDRLAFVARRGKTTWISNRESHAAHYMDKRASAVMMAYLLLCKPLEELFADYLQDRDELITSEAIDPNSLTEEEQDELEADAMEVEDLIEPDTVGSVDDQHDDLRAAKRVAQEGTYELLFNIAPMQLEKQLRPGQVYRTIQAVTKRFLGTSITVSAWRHMSVAWLRTLRVHEEETPPVPATRVPTNECPSAGLKQRRVRTRKRSVKLDKQQGAVGAQMFMTDIGCLVTPASSGLVCTHCGHVLSGNVPQHLFKKHHVRCSQEDIDAATALLRSEQPEEPTEDVATEAGPRAPVEGIPILDG</sequence>
<name>A9VEJ3_MONBE</name>
<dbReference type="AlphaFoldDB" id="A9VEJ3"/>
<reference evidence="2 3" key="1">
    <citation type="journal article" date="2008" name="Nature">
        <title>The genome of the choanoflagellate Monosiga brevicollis and the origin of metazoans.</title>
        <authorList>
            <consortium name="JGI Sequencing"/>
            <person name="King N."/>
            <person name="Westbrook M.J."/>
            <person name="Young S.L."/>
            <person name="Kuo A."/>
            <person name="Abedin M."/>
            <person name="Chapman J."/>
            <person name="Fairclough S."/>
            <person name="Hellsten U."/>
            <person name="Isogai Y."/>
            <person name="Letunic I."/>
            <person name="Marr M."/>
            <person name="Pincus D."/>
            <person name="Putnam N."/>
            <person name="Rokas A."/>
            <person name="Wright K.J."/>
            <person name="Zuzow R."/>
            <person name="Dirks W."/>
            <person name="Good M."/>
            <person name="Goodstein D."/>
            <person name="Lemons D."/>
            <person name="Li W."/>
            <person name="Lyons J.B."/>
            <person name="Morris A."/>
            <person name="Nichols S."/>
            <person name="Richter D.J."/>
            <person name="Salamov A."/>
            <person name="Bork P."/>
            <person name="Lim W.A."/>
            <person name="Manning G."/>
            <person name="Miller W.T."/>
            <person name="McGinnis W."/>
            <person name="Shapiro H."/>
            <person name="Tjian R."/>
            <person name="Grigoriev I.V."/>
            <person name="Rokhsar D."/>
        </authorList>
    </citation>
    <scope>NUCLEOTIDE SEQUENCE [LARGE SCALE GENOMIC DNA]</scope>
    <source>
        <strain evidence="3">MX1 / ATCC 50154</strain>
    </source>
</reference>
<accession>A9VEJ3</accession>
<dbReference type="RefSeq" id="XP_001751140.1">
    <property type="nucleotide sequence ID" value="XM_001751088.1"/>
</dbReference>
<feature type="non-terminal residue" evidence="2">
    <location>
        <position position="433"/>
    </location>
</feature>
<dbReference type="GeneID" id="5896401"/>
<dbReference type="Proteomes" id="UP000001357">
    <property type="component" value="Unassembled WGS sequence"/>
</dbReference>
<feature type="region of interest" description="Disordered" evidence="1">
    <location>
        <begin position="405"/>
        <end position="433"/>
    </location>
</feature>